<gene>
    <name evidence="2" type="ORF">HMPREF9449_00566</name>
</gene>
<dbReference type="Proteomes" id="UP000004892">
    <property type="component" value="Unassembled WGS sequence"/>
</dbReference>
<dbReference type="GO" id="GO:0016757">
    <property type="term" value="F:glycosyltransferase activity"/>
    <property type="evidence" value="ECO:0007669"/>
    <property type="project" value="InterPro"/>
</dbReference>
<dbReference type="RefSeq" id="WP_009135714.1">
    <property type="nucleotide sequence ID" value="NZ_JH594596.1"/>
</dbReference>
<dbReference type="eggNOG" id="COG0438">
    <property type="taxonomic scope" value="Bacteria"/>
</dbReference>
<reference evidence="2 3" key="1">
    <citation type="submission" date="2012-01" db="EMBL/GenBank/DDBJ databases">
        <title>The Genome Sequence of Odoribacter laneus YIT 12061.</title>
        <authorList>
            <consortium name="The Broad Institute Genome Sequencing Platform"/>
            <person name="Earl A."/>
            <person name="Ward D."/>
            <person name="Feldgarden M."/>
            <person name="Gevers D."/>
            <person name="Morotomi M."/>
            <person name="Young S.K."/>
            <person name="Zeng Q."/>
            <person name="Gargeya S."/>
            <person name="Fitzgerald M."/>
            <person name="Haas B."/>
            <person name="Abouelleil A."/>
            <person name="Alvarado L."/>
            <person name="Arachchi H.M."/>
            <person name="Berlin A."/>
            <person name="Chapman S.B."/>
            <person name="Gearin G."/>
            <person name="Goldberg J."/>
            <person name="Griggs A."/>
            <person name="Gujja S."/>
            <person name="Hansen M."/>
            <person name="Heiman D."/>
            <person name="Howarth C."/>
            <person name="Larimer J."/>
            <person name="Lui A."/>
            <person name="MacDonald P.J.P."/>
            <person name="McCowen C."/>
            <person name="Montmayeur A."/>
            <person name="Murphy C."/>
            <person name="Neiman D."/>
            <person name="Pearson M."/>
            <person name="Priest M."/>
            <person name="Roberts A."/>
            <person name="Saif S."/>
            <person name="Shea T."/>
            <person name="Sisk P."/>
            <person name="Stolte C."/>
            <person name="Sykes S."/>
            <person name="Wortman J."/>
            <person name="Nusbaum C."/>
            <person name="Birren B."/>
        </authorList>
    </citation>
    <scope>NUCLEOTIDE SEQUENCE [LARGE SCALE GENOMIC DNA]</scope>
    <source>
        <strain evidence="2 3">YIT 12061</strain>
    </source>
</reference>
<comment type="caution">
    <text evidence="2">The sequence shown here is derived from an EMBL/GenBank/DDBJ whole genome shotgun (WGS) entry which is preliminary data.</text>
</comment>
<name>H1DE80_9BACT</name>
<dbReference type="GeneID" id="98068206"/>
<evidence type="ECO:0000259" key="1">
    <source>
        <dbReference type="Pfam" id="PF00534"/>
    </source>
</evidence>
<protein>
    <recommendedName>
        <fullName evidence="1">Glycosyl transferase family 1 domain-containing protein</fullName>
    </recommendedName>
</protein>
<dbReference type="HOGENOM" id="CLU_1282143_0_0_10"/>
<feature type="domain" description="Glycosyl transferase family 1" evidence="1">
    <location>
        <begin position="37"/>
        <end position="196"/>
    </location>
</feature>
<dbReference type="PATRIC" id="fig|742817.3.peg.600"/>
<dbReference type="AlphaFoldDB" id="H1DE80"/>
<dbReference type="STRING" id="742817.HMPREF9449_00566"/>
<dbReference type="SUPFAM" id="SSF53756">
    <property type="entry name" value="UDP-Glycosyltransferase/glycogen phosphorylase"/>
    <property type="match status" value="1"/>
</dbReference>
<accession>H1DE80</accession>
<dbReference type="InterPro" id="IPR001296">
    <property type="entry name" value="Glyco_trans_1"/>
</dbReference>
<evidence type="ECO:0000313" key="3">
    <source>
        <dbReference type="Proteomes" id="UP000004892"/>
    </source>
</evidence>
<organism evidence="2 3">
    <name type="scientific">Odoribacter laneus YIT 12061</name>
    <dbReference type="NCBI Taxonomy" id="742817"/>
    <lineage>
        <taxon>Bacteria</taxon>
        <taxon>Pseudomonadati</taxon>
        <taxon>Bacteroidota</taxon>
        <taxon>Bacteroidia</taxon>
        <taxon>Bacteroidales</taxon>
        <taxon>Odoribacteraceae</taxon>
        <taxon>Odoribacter</taxon>
    </lineage>
</organism>
<dbReference type="Gene3D" id="3.40.50.2000">
    <property type="entry name" value="Glycogen Phosphorylase B"/>
    <property type="match status" value="1"/>
</dbReference>
<evidence type="ECO:0000313" key="2">
    <source>
        <dbReference type="EMBL" id="EHP49977.1"/>
    </source>
</evidence>
<dbReference type="Pfam" id="PF00534">
    <property type="entry name" value="Glycos_transf_1"/>
    <property type="match status" value="1"/>
</dbReference>
<keyword evidence="3" id="KW-1185">Reference proteome</keyword>
<proteinExistence type="predicted"/>
<dbReference type="PANTHER" id="PTHR12526">
    <property type="entry name" value="GLYCOSYLTRANSFERASE"/>
    <property type="match status" value="1"/>
</dbReference>
<dbReference type="EMBL" id="ADMC01000007">
    <property type="protein sequence ID" value="EHP49977.1"/>
    <property type="molecule type" value="Genomic_DNA"/>
</dbReference>
<sequence length="215" mass="24068">METNNKSNHQVRVSGEKSVNFDFDILNINNPLQVCQKYRNELQIPLRSIVLINLAEMNSNNNQHMLIQAVKDLRDRNMDIYLLLVGKDCLNGECQEEASKLQIQQFVRFLGMRNDTGELLASSNIYVASSKTEKCPLGIIQAQYAHLPVIATANKGHKAVIKDGLNGFLVPADDAKTMADRILLLLEKPTTYKGMSQVDVSTYISKGVPVIDDDF</sequence>